<feature type="short sequence motif" description="GXGXXG" evidence="4">
    <location>
        <begin position="13"/>
        <end position="18"/>
    </location>
</feature>
<dbReference type="Proteomes" id="UP000515819">
    <property type="component" value="Chromosome"/>
</dbReference>
<evidence type="ECO:0000259" key="5">
    <source>
        <dbReference type="PROSITE" id="PS51635"/>
    </source>
</evidence>
<dbReference type="InterPro" id="IPR016035">
    <property type="entry name" value="Acyl_Trfase/lysoPLipase"/>
</dbReference>
<keyword evidence="2 4" id="KW-0442">Lipid degradation</keyword>
<proteinExistence type="predicted"/>
<dbReference type="GO" id="GO:0016787">
    <property type="term" value="F:hydrolase activity"/>
    <property type="evidence" value="ECO:0007669"/>
    <property type="project" value="UniProtKB-UniRule"/>
</dbReference>
<dbReference type="GO" id="GO:0016042">
    <property type="term" value="P:lipid catabolic process"/>
    <property type="evidence" value="ECO:0007669"/>
    <property type="project" value="UniProtKB-UniRule"/>
</dbReference>
<keyword evidence="7" id="KW-1185">Reference proteome</keyword>
<evidence type="ECO:0000313" key="6">
    <source>
        <dbReference type="EMBL" id="QNM00943.1"/>
    </source>
</evidence>
<dbReference type="PROSITE" id="PS51635">
    <property type="entry name" value="PNPLA"/>
    <property type="match status" value="1"/>
</dbReference>
<gene>
    <name evidence="6" type="ORF">H9Q76_06630</name>
</gene>
<evidence type="ECO:0000256" key="1">
    <source>
        <dbReference type="ARBA" id="ARBA00022801"/>
    </source>
</evidence>
<protein>
    <submittedName>
        <fullName evidence="6">Patatin-like phospholipase family protein</fullName>
    </submittedName>
</protein>
<dbReference type="PANTHER" id="PTHR14226:SF29">
    <property type="entry name" value="NEUROPATHY TARGET ESTERASE SWS"/>
    <property type="match status" value="1"/>
</dbReference>
<sequence length="307" mass="35235">MGEGKGIGLVLAGGGGKGAYQVGVLKVLQEQGLLEDVTAISGASIGAVNAMLYSMNDMERMYQAWNEIDMDTVFDIDLNMLAEKRMYFSRNEMLAMFEKYIDMEKIKADFRDIYVSISRLNETQQPEQVEYRRLEDYDADTIRKILLASTALPVMYEAVEIDGKKYRDGGLLDNEPIQPLYDLGIRQFIVIGMRAGKVLNTEKWLDAQFITIYPSHDLGDLIDGTLNFTGRAKEFRQMLGEKDALRALKTKFHPDDLYIRMEPVLAQNDYNDIMMQLRVNYTYKTMENRVNSNIEKFNNIAKKYENL</sequence>
<evidence type="ECO:0000256" key="3">
    <source>
        <dbReference type="ARBA" id="ARBA00023098"/>
    </source>
</evidence>
<accession>A0A7G9FQW1</accession>
<keyword evidence="3 4" id="KW-0443">Lipid metabolism</keyword>
<feature type="short sequence motif" description="GXSXG" evidence="4">
    <location>
        <begin position="42"/>
        <end position="46"/>
    </location>
</feature>
<keyword evidence="1 4" id="KW-0378">Hydrolase</keyword>
<feature type="active site" description="Nucleophile" evidence="4">
    <location>
        <position position="44"/>
    </location>
</feature>
<dbReference type="InterPro" id="IPR002641">
    <property type="entry name" value="PNPLA_dom"/>
</dbReference>
<evidence type="ECO:0000256" key="4">
    <source>
        <dbReference type="PROSITE-ProRule" id="PRU01161"/>
    </source>
</evidence>
<organism evidence="6 7">
    <name type="scientific">Wujia chipingensis</name>
    <dbReference type="NCBI Taxonomy" id="2763670"/>
    <lineage>
        <taxon>Bacteria</taxon>
        <taxon>Bacillati</taxon>
        <taxon>Bacillota</taxon>
        <taxon>Clostridia</taxon>
        <taxon>Lachnospirales</taxon>
        <taxon>Lachnospiraceae</taxon>
        <taxon>Wujia</taxon>
    </lineage>
</organism>
<evidence type="ECO:0000313" key="7">
    <source>
        <dbReference type="Proteomes" id="UP000515819"/>
    </source>
</evidence>
<name>A0A7G9FQW1_9FIRM</name>
<reference evidence="6 7" key="1">
    <citation type="submission" date="2020-08" db="EMBL/GenBank/DDBJ databases">
        <authorList>
            <person name="Liu C."/>
            <person name="Sun Q."/>
        </authorList>
    </citation>
    <scope>NUCLEOTIDE SEQUENCE [LARGE SCALE GENOMIC DNA]</scope>
    <source>
        <strain evidence="6 7">NSJ-4</strain>
    </source>
</reference>
<dbReference type="Gene3D" id="3.40.1090.10">
    <property type="entry name" value="Cytosolic phospholipase A2 catalytic domain"/>
    <property type="match status" value="1"/>
</dbReference>
<evidence type="ECO:0000256" key="2">
    <source>
        <dbReference type="ARBA" id="ARBA00022963"/>
    </source>
</evidence>
<dbReference type="AlphaFoldDB" id="A0A7G9FQW1"/>
<dbReference type="InterPro" id="IPR050301">
    <property type="entry name" value="NTE"/>
</dbReference>
<dbReference type="Pfam" id="PF01734">
    <property type="entry name" value="Patatin"/>
    <property type="match status" value="1"/>
</dbReference>
<feature type="short sequence motif" description="DGA/G" evidence="4">
    <location>
        <begin position="168"/>
        <end position="170"/>
    </location>
</feature>
<dbReference type="KEGG" id="wcp:H9Q76_06630"/>
<dbReference type="EMBL" id="CP060632">
    <property type="protein sequence ID" value="QNM00943.1"/>
    <property type="molecule type" value="Genomic_DNA"/>
</dbReference>
<dbReference type="CDD" id="cd07209">
    <property type="entry name" value="Pat_hypo_Ecoli_Z1214_like"/>
    <property type="match status" value="1"/>
</dbReference>
<feature type="domain" description="PNPLA" evidence="5">
    <location>
        <begin position="9"/>
        <end position="181"/>
    </location>
</feature>
<dbReference type="SUPFAM" id="SSF52151">
    <property type="entry name" value="FabD/lysophospholipase-like"/>
    <property type="match status" value="1"/>
</dbReference>
<dbReference type="PANTHER" id="PTHR14226">
    <property type="entry name" value="NEUROPATHY TARGET ESTERASE/SWISS CHEESE D.MELANOGASTER"/>
    <property type="match status" value="1"/>
</dbReference>
<dbReference type="RefSeq" id="WP_021985530.1">
    <property type="nucleotide sequence ID" value="NZ_CP060632.1"/>
</dbReference>
<feature type="active site" description="Proton acceptor" evidence="4">
    <location>
        <position position="168"/>
    </location>
</feature>